<protein>
    <recommendedName>
        <fullName evidence="4">DUF4383 domain-containing protein</fullName>
    </recommendedName>
</protein>
<keyword evidence="1" id="KW-0472">Membrane</keyword>
<evidence type="ECO:0000256" key="1">
    <source>
        <dbReference type="SAM" id="Phobius"/>
    </source>
</evidence>
<feature type="transmembrane region" description="Helical" evidence="1">
    <location>
        <begin position="120"/>
        <end position="141"/>
    </location>
</feature>
<feature type="transmembrane region" description="Helical" evidence="1">
    <location>
        <begin position="55"/>
        <end position="72"/>
    </location>
</feature>
<organism evidence="2 3">
    <name type="scientific">Nocardioides mesophilus</name>
    <dbReference type="NCBI Taxonomy" id="433659"/>
    <lineage>
        <taxon>Bacteria</taxon>
        <taxon>Bacillati</taxon>
        <taxon>Actinomycetota</taxon>
        <taxon>Actinomycetes</taxon>
        <taxon>Propionibacteriales</taxon>
        <taxon>Nocardioidaceae</taxon>
        <taxon>Nocardioides</taxon>
    </lineage>
</organism>
<evidence type="ECO:0000313" key="3">
    <source>
        <dbReference type="Proteomes" id="UP000515947"/>
    </source>
</evidence>
<evidence type="ECO:0008006" key="4">
    <source>
        <dbReference type="Google" id="ProtNLM"/>
    </source>
</evidence>
<dbReference type="AlphaFoldDB" id="A0A7G9RFJ2"/>
<evidence type="ECO:0000313" key="2">
    <source>
        <dbReference type="EMBL" id="QNN54367.1"/>
    </source>
</evidence>
<sequence>MTVPGAGPRASASRRRSVRHLAAGLAGMLGVLYLVLMFLVKDAESVPGATDSNTYGGYLFLAVAYLVGAALLATLDRRLVWVVGAAVQVLVLGFFVLFGVGVFGPGVFEYDALDDLSIQWWAAAATAGELVLLGLLGHLLLAPPPQQ</sequence>
<keyword evidence="1" id="KW-1133">Transmembrane helix</keyword>
<proteinExistence type="predicted"/>
<accession>A0A7G9RFJ2</accession>
<keyword evidence="3" id="KW-1185">Reference proteome</keyword>
<dbReference type="RefSeq" id="WP_187580207.1">
    <property type="nucleotide sequence ID" value="NZ_CP060713.1"/>
</dbReference>
<feature type="transmembrane region" description="Helical" evidence="1">
    <location>
        <begin position="21"/>
        <end position="40"/>
    </location>
</feature>
<dbReference type="EMBL" id="CP060713">
    <property type="protein sequence ID" value="QNN54367.1"/>
    <property type="molecule type" value="Genomic_DNA"/>
</dbReference>
<dbReference type="KEGG" id="nmes:H9L09_08580"/>
<name>A0A7G9RFJ2_9ACTN</name>
<gene>
    <name evidence="2" type="ORF">H9L09_08580</name>
</gene>
<feature type="transmembrane region" description="Helical" evidence="1">
    <location>
        <begin position="79"/>
        <end position="100"/>
    </location>
</feature>
<reference evidence="2 3" key="1">
    <citation type="submission" date="2020-08" db="EMBL/GenBank/DDBJ databases">
        <title>Genome sequence of Nocardioides mesophilus KACC 16243T.</title>
        <authorList>
            <person name="Hyun D.-W."/>
            <person name="Bae J.-W."/>
        </authorList>
    </citation>
    <scope>NUCLEOTIDE SEQUENCE [LARGE SCALE GENOMIC DNA]</scope>
    <source>
        <strain evidence="2 3">KACC 16243</strain>
    </source>
</reference>
<dbReference type="Proteomes" id="UP000515947">
    <property type="component" value="Chromosome"/>
</dbReference>
<keyword evidence="1" id="KW-0812">Transmembrane</keyword>